<gene>
    <name evidence="4" type="ORF">SAMN05444417_2929</name>
</gene>
<keyword evidence="1" id="KW-0285">Flavoprotein</keyword>
<dbReference type="AlphaFoldDB" id="A0A1M6GUB5"/>
<organism evidence="4 5">
    <name type="scientific">Wenxinia saemankumensis</name>
    <dbReference type="NCBI Taxonomy" id="1447782"/>
    <lineage>
        <taxon>Bacteria</taxon>
        <taxon>Pseudomonadati</taxon>
        <taxon>Pseudomonadota</taxon>
        <taxon>Alphaproteobacteria</taxon>
        <taxon>Rhodobacterales</taxon>
        <taxon>Roseobacteraceae</taxon>
        <taxon>Wenxinia</taxon>
    </lineage>
</organism>
<dbReference type="Gene3D" id="3.30.465.10">
    <property type="match status" value="1"/>
</dbReference>
<dbReference type="PROSITE" id="PS51387">
    <property type="entry name" value="FAD_PCMH"/>
    <property type="match status" value="1"/>
</dbReference>
<dbReference type="InterPro" id="IPR036318">
    <property type="entry name" value="FAD-bd_PCMH-like_sf"/>
</dbReference>
<dbReference type="InterPro" id="IPR006094">
    <property type="entry name" value="Oxid_FAD_bind_N"/>
</dbReference>
<evidence type="ECO:0000313" key="5">
    <source>
        <dbReference type="Proteomes" id="UP000184292"/>
    </source>
</evidence>
<dbReference type="EMBL" id="FQYO01000005">
    <property type="protein sequence ID" value="SHJ13499.1"/>
    <property type="molecule type" value="Genomic_DNA"/>
</dbReference>
<dbReference type="PANTHER" id="PTHR11748">
    <property type="entry name" value="D-LACTATE DEHYDROGENASE"/>
    <property type="match status" value="1"/>
</dbReference>
<sequence length="370" mass="37703">MDGLRPTSESELADAIRGATGPLSVRGGDTRGMAPAGTPLVTAGLSGIRLYEPGALTLVAGAGTPLAEIEAALAAEGQRLSFEPMDHRALLGTTGVPTIGGVAAANVSGPRRIQAGAARDVMLGLRFVDGTGRIVANGGRVMKNVTGYDLVRLLAGSRGTLGVLSEVALKTLPVPETECTLLAEGLAPGGAVDAMSRALGTPFEVSGAAHLPDGRTALRLEGRAASVRYRAEALRGRLGGTWAEAADSAALWREVRDVTAFAGGHAAIWRCAIRPSRAAALLAAIGTDHRALLDWGGGLVWLSVPSGGAEAVRGAAARLGGQASLVRRGPVPAEVPALPPESPAVTALSEGLRRKFDPRGLFSAPLRENA</sequence>
<dbReference type="GO" id="GO:0003824">
    <property type="term" value="F:catalytic activity"/>
    <property type="evidence" value="ECO:0007669"/>
    <property type="project" value="InterPro"/>
</dbReference>
<dbReference type="InterPro" id="IPR016169">
    <property type="entry name" value="FAD-bd_PCMH_sub2"/>
</dbReference>
<dbReference type="Proteomes" id="UP000184292">
    <property type="component" value="Unassembled WGS sequence"/>
</dbReference>
<evidence type="ECO:0000313" key="4">
    <source>
        <dbReference type="EMBL" id="SHJ13499.1"/>
    </source>
</evidence>
<dbReference type="SUPFAM" id="SSF56176">
    <property type="entry name" value="FAD-binding/transporter-associated domain-like"/>
    <property type="match status" value="1"/>
</dbReference>
<dbReference type="GO" id="GO:0071949">
    <property type="term" value="F:FAD binding"/>
    <property type="evidence" value="ECO:0007669"/>
    <property type="project" value="InterPro"/>
</dbReference>
<evidence type="ECO:0000256" key="2">
    <source>
        <dbReference type="ARBA" id="ARBA00022827"/>
    </source>
</evidence>
<dbReference type="SUPFAM" id="SSF55103">
    <property type="entry name" value="FAD-linked oxidases, C-terminal domain"/>
    <property type="match status" value="1"/>
</dbReference>
<evidence type="ECO:0000259" key="3">
    <source>
        <dbReference type="PROSITE" id="PS51387"/>
    </source>
</evidence>
<evidence type="ECO:0000256" key="1">
    <source>
        <dbReference type="ARBA" id="ARBA00022630"/>
    </source>
</evidence>
<keyword evidence="5" id="KW-1185">Reference proteome</keyword>
<feature type="domain" description="FAD-binding PCMH-type" evidence="3">
    <location>
        <begin position="1"/>
        <end position="174"/>
    </location>
</feature>
<dbReference type="PANTHER" id="PTHR11748:SF103">
    <property type="entry name" value="GLYCOLATE OXIDASE SUBUNIT GLCE"/>
    <property type="match status" value="1"/>
</dbReference>
<name>A0A1M6GUB5_9RHOB</name>
<accession>A0A1M6GUB5</accession>
<dbReference type="InterPro" id="IPR016166">
    <property type="entry name" value="FAD-bd_PCMH"/>
</dbReference>
<protein>
    <submittedName>
        <fullName evidence="4">Glycolate oxidase FAD binding subunit</fullName>
    </submittedName>
</protein>
<dbReference type="InterPro" id="IPR016164">
    <property type="entry name" value="FAD-linked_Oxase-like_C"/>
</dbReference>
<proteinExistence type="predicted"/>
<keyword evidence="2" id="KW-0274">FAD</keyword>
<reference evidence="4 5" key="1">
    <citation type="submission" date="2016-11" db="EMBL/GenBank/DDBJ databases">
        <authorList>
            <person name="Jaros S."/>
            <person name="Januszkiewicz K."/>
            <person name="Wedrychowicz H."/>
        </authorList>
    </citation>
    <scope>NUCLEOTIDE SEQUENCE [LARGE SCALE GENOMIC DNA]</scope>
    <source>
        <strain evidence="4 5">DSM 100565</strain>
    </source>
</reference>
<dbReference type="Pfam" id="PF01565">
    <property type="entry name" value="FAD_binding_4"/>
    <property type="match status" value="1"/>
</dbReference>
<dbReference type="STRING" id="1447782.SAMN05444417_2929"/>